<reference evidence="13" key="1">
    <citation type="submission" date="2014-03" db="EMBL/GenBank/DDBJ databases">
        <authorList>
            <person name="Casaregola S."/>
        </authorList>
    </citation>
    <scope>NUCLEOTIDE SEQUENCE [LARGE SCALE GENOMIC DNA]</scope>
    <source>
        <strain evidence="13">CLIB 918</strain>
    </source>
</reference>
<evidence type="ECO:0000256" key="10">
    <source>
        <dbReference type="ARBA" id="ARBA00031787"/>
    </source>
</evidence>
<evidence type="ECO:0000256" key="11">
    <source>
        <dbReference type="ARBA" id="ARBA00048021"/>
    </source>
</evidence>
<keyword evidence="7" id="KW-0808">Transferase</keyword>
<evidence type="ECO:0000256" key="6">
    <source>
        <dbReference type="ARBA" id="ARBA00022576"/>
    </source>
</evidence>
<gene>
    <name evidence="13" type="ORF">BN980_GECA06s01990g</name>
</gene>
<evidence type="ECO:0000256" key="3">
    <source>
        <dbReference type="ARBA" id="ARBA00011839"/>
    </source>
</evidence>
<dbReference type="AlphaFoldDB" id="A0A0J9X8Y5"/>
<sequence length="477" mass="52831">MTQDKQIQSISEFYYPNEPTGPAMKTSLPGPENQKALAKLSKVFDARAAYFVVDYFKSNGNYIVDVDGNTYLDVYAQIASIALGYNNPALIEAVKSDKNINTIVNRPALGNFPPNDYADTLSEGLLAGAPQGLDKVWLDLSGSGANEQAYKAAFMYKRGQERGYNTPFSEEELSTTMANAKPGSPDLSILSFESAFHGRLFGSLSTTRSKPIHKLDIPAFDWPKAPFPRLQYPLEKFEKENAEEEARCLAEVERLLKTWPSPVAAVIVEPVQSEGGDNHASPDFFHKLQKITNENKALFIVDEVQTGVGATGKLWAHEHWNLPTPPDMVTFSKKAQAAGYFYGNPEILPNLPYRQFNTWCGDTSKAIVAGSIFQEVLKHDLVARTARVGDYLYGKLEELSAKFPTNIANLRGKNKGTFVAWDMESPAVRDNFLKTCRENGLNIGGCGPQSVRLRPALTFEEKHVDIFLSIVDKVLSL</sequence>
<dbReference type="Proteomes" id="UP000242525">
    <property type="component" value="Unassembled WGS sequence"/>
</dbReference>
<dbReference type="STRING" id="1173061.A0A0J9X8Y5"/>
<dbReference type="PANTHER" id="PTHR43206:SF1">
    <property type="entry name" value="4-AMINOBUTYRATE AMINOTRANSFERASE, MITOCHONDRIAL"/>
    <property type="match status" value="1"/>
</dbReference>
<keyword evidence="14" id="KW-1185">Reference proteome</keyword>
<evidence type="ECO:0000256" key="1">
    <source>
        <dbReference type="ARBA" id="ARBA00001933"/>
    </source>
</evidence>
<dbReference type="Gene3D" id="3.90.1150.10">
    <property type="entry name" value="Aspartate Aminotransferase, domain 1"/>
    <property type="match status" value="1"/>
</dbReference>
<dbReference type="SUPFAM" id="SSF53383">
    <property type="entry name" value="PLP-dependent transferases"/>
    <property type="match status" value="1"/>
</dbReference>
<dbReference type="InterPro" id="IPR004631">
    <property type="entry name" value="4NH2But_aminotransferase_euk"/>
</dbReference>
<name>A0A0J9X8Y5_GEOCN</name>
<dbReference type="PIRSF" id="PIRSF000521">
    <property type="entry name" value="Transaminase_4ab_Lys_Orn"/>
    <property type="match status" value="1"/>
</dbReference>
<comment type="subunit">
    <text evidence="3">Homodimer and homotetramer.</text>
</comment>
<dbReference type="EMBL" id="CCBN010000006">
    <property type="protein sequence ID" value="CDO53930.1"/>
    <property type="molecule type" value="Genomic_DNA"/>
</dbReference>
<comment type="similarity">
    <text evidence="2 12">Belongs to the class-III pyridoxal-phosphate-dependent aminotransferase family.</text>
</comment>
<dbReference type="InterPro" id="IPR005814">
    <property type="entry name" value="Aminotrans_3"/>
</dbReference>
<dbReference type="OrthoDB" id="10260828at2759"/>
<comment type="cofactor">
    <cofactor evidence="1">
        <name>pyridoxal 5'-phosphate</name>
        <dbReference type="ChEBI" id="CHEBI:597326"/>
    </cofactor>
</comment>
<dbReference type="NCBIfam" id="TIGR00699">
    <property type="entry name" value="GABAtrns_euk"/>
    <property type="match status" value="1"/>
</dbReference>
<dbReference type="EC" id="2.6.1.19" evidence="4"/>
<evidence type="ECO:0000256" key="5">
    <source>
        <dbReference type="ARBA" id="ARBA00018543"/>
    </source>
</evidence>
<keyword evidence="8 12" id="KW-0663">Pyridoxal phosphate</keyword>
<dbReference type="InterPro" id="IPR049704">
    <property type="entry name" value="Aminotrans_3_PPA_site"/>
</dbReference>
<accession>A0A0J9X8Y5</accession>
<evidence type="ECO:0000256" key="8">
    <source>
        <dbReference type="ARBA" id="ARBA00022898"/>
    </source>
</evidence>
<keyword evidence="6 13" id="KW-0032">Aminotransferase</keyword>
<dbReference type="CDD" id="cd00610">
    <property type="entry name" value="OAT_like"/>
    <property type="match status" value="1"/>
</dbReference>
<evidence type="ECO:0000313" key="13">
    <source>
        <dbReference type="EMBL" id="CDO53930.1"/>
    </source>
</evidence>
<evidence type="ECO:0000313" key="14">
    <source>
        <dbReference type="Proteomes" id="UP000242525"/>
    </source>
</evidence>
<dbReference type="PROSITE" id="PS00600">
    <property type="entry name" value="AA_TRANSFER_CLASS_3"/>
    <property type="match status" value="1"/>
</dbReference>
<dbReference type="Pfam" id="PF00202">
    <property type="entry name" value="Aminotran_3"/>
    <property type="match status" value="1"/>
</dbReference>
<dbReference type="InterPro" id="IPR015422">
    <property type="entry name" value="PyrdxlP-dep_Trfase_small"/>
</dbReference>
<dbReference type="Gene3D" id="3.40.640.10">
    <property type="entry name" value="Type I PLP-dependent aspartate aminotransferase-like (Major domain)"/>
    <property type="match status" value="1"/>
</dbReference>
<evidence type="ECO:0000256" key="4">
    <source>
        <dbReference type="ARBA" id="ARBA00012912"/>
    </source>
</evidence>
<protein>
    <recommendedName>
        <fullName evidence="5">4-aminobutyrate aminotransferase</fullName>
        <ecNumber evidence="4">2.6.1.19</ecNumber>
    </recommendedName>
    <alternativeName>
        <fullName evidence="10">GABA aminotransferase</fullName>
    </alternativeName>
    <alternativeName>
        <fullName evidence="9">Gamma-amino-N-butyrate transaminase</fullName>
    </alternativeName>
</protein>
<evidence type="ECO:0000256" key="9">
    <source>
        <dbReference type="ARBA" id="ARBA00030204"/>
    </source>
</evidence>
<comment type="catalytic activity">
    <reaction evidence="11">
        <text>4-aminobutanoate + 2-oxoglutarate = succinate semialdehyde + L-glutamate</text>
        <dbReference type="Rhea" id="RHEA:23352"/>
        <dbReference type="ChEBI" id="CHEBI:16810"/>
        <dbReference type="ChEBI" id="CHEBI:29985"/>
        <dbReference type="ChEBI" id="CHEBI:57706"/>
        <dbReference type="ChEBI" id="CHEBI:59888"/>
        <dbReference type="EC" id="2.6.1.19"/>
    </reaction>
</comment>
<evidence type="ECO:0000256" key="2">
    <source>
        <dbReference type="ARBA" id="ARBA00008954"/>
    </source>
</evidence>
<dbReference type="GO" id="GO:0005739">
    <property type="term" value="C:mitochondrion"/>
    <property type="evidence" value="ECO:0007669"/>
    <property type="project" value="TreeGrafter"/>
</dbReference>
<dbReference type="GO" id="GO:0034386">
    <property type="term" value="F:4-aminobutyrate:2-oxoglutarate transaminase activity"/>
    <property type="evidence" value="ECO:0007669"/>
    <property type="project" value="UniProtKB-EC"/>
</dbReference>
<dbReference type="PANTHER" id="PTHR43206">
    <property type="entry name" value="AMINOTRANSFERASE"/>
    <property type="match status" value="1"/>
</dbReference>
<dbReference type="GO" id="GO:0030170">
    <property type="term" value="F:pyridoxal phosphate binding"/>
    <property type="evidence" value="ECO:0007669"/>
    <property type="project" value="InterPro"/>
</dbReference>
<dbReference type="InterPro" id="IPR015424">
    <property type="entry name" value="PyrdxlP-dep_Trfase"/>
</dbReference>
<evidence type="ECO:0000256" key="12">
    <source>
        <dbReference type="RuleBase" id="RU003560"/>
    </source>
</evidence>
<dbReference type="GO" id="GO:0009450">
    <property type="term" value="P:gamma-aminobutyric acid catabolic process"/>
    <property type="evidence" value="ECO:0007669"/>
    <property type="project" value="TreeGrafter"/>
</dbReference>
<proteinExistence type="inferred from homology"/>
<comment type="caution">
    <text evidence="13">The sequence shown here is derived from an EMBL/GenBank/DDBJ whole genome shotgun (WGS) entry which is preliminary data.</text>
</comment>
<dbReference type="FunFam" id="3.40.640.10:FF:000029">
    <property type="entry name" value="4-aminobutyrate aminotransferase, mitochondrial"/>
    <property type="match status" value="1"/>
</dbReference>
<evidence type="ECO:0000256" key="7">
    <source>
        <dbReference type="ARBA" id="ARBA00022679"/>
    </source>
</evidence>
<organism evidence="13 14">
    <name type="scientific">Geotrichum candidum</name>
    <name type="common">Oospora lactis</name>
    <name type="synonym">Dipodascus geotrichum</name>
    <dbReference type="NCBI Taxonomy" id="1173061"/>
    <lineage>
        <taxon>Eukaryota</taxon>
        <taxon>Fungi</taxon>
        <taxon>Dikarya</taxon>
        <taxon>Ascomycota</taxon>
        <taxon>Saccharomycotina</taxon>
        <taxon>Dipodascomycetes</taxon>
        <taxon>Dipodascales</taxon>
        <taxon>Dipodascaceae</taxon>
        <taxon>Geotrichum</taxon>
    </lineage>
</organism>
<dbReference type="InterPro" id="IPR015421">
    <property type="entry name" value="PyrdxlP-dep_Trfase_major"/>
</dbReference>